<dbReference type="Pfam" id="PF13905">
    <property type="entry name" value="Thioredoxin_8"/>
    <property type="match status" value="1"/>
</dbReference>
<evidence type="ECO:0000313" key="3">
    <source>
        <dbReference type="EMBL" id="RMB57664.1"/>
    </source>
</evidence>
<evidence type="ECO:0000313" key="4">
    <source>
        <dbReference type="Proteomes" id="UP000281985"/>
    </source>
</evidence>
<sequence>MLETLTPPVFKLRNYIVIALLSFLSCNNNAKEKAAHTYLGGEIVNPKGKSVSIFKNGIKIGSTPLDSNNRFLYKFGENFKPGLYRFYHGENQVAFIEEGDSLLLRLNTLQFDESVSFSGYGEAKNNLLIDFFLMYENENKILPEIFQRDPEQFIAALDSMLAIRQARIDLYYLKNDPSESFDKLAQNTLQLDNYQRRESYPFSHYGRDKIKFIESLPEGFYDFRESVSLNDEELYGSYSYQRYLNYHLDHLAYMKYAAEKPYNTISYIHNFYELEIIDSLITSPIIKDNMLHRVARNFLANSNNTEEVDKLYNKFNDYVVSDKTRKEVKTLYDNYAYTAAGTEIPDYMVVDPEGRITTLKGILTKPTVLFFWSLSNMQQMDHIHLKVKELKSKYPEYNFIGINTSSDTEKWRKVVKQRKFQVNQEFQLKNRAEALRQLSVNNSNKAIIIAGDGKVLNSHANLYSASFENDLLGYLNK</sequence>
<name>A0A3M0FYF1_9FLAO</name>
<dbReference type="InterPro" id="IPR012336">
    <property type="entry name" value="Thioredoxin-like_fold"/>
</dbReference>
<keyword evidence="1" id="KW-0732">Signal</keyword>
<dbReference type="EMBL" id="REFV01000010">
    <property type="protein sequence ID" value="RMB57664.1"/>
    <property type="molecule type" value="Genomic_DNA"/>
</dbReference>
<gene>
    <name evidence="3" type="ORF">EAX61_11165</name>
</gene>
<evidence type="ECO:0000259" key="2">
    <source>
        <dbReference type="Pfam" id="PF13905"/>
    </source>
</evidence>
<evidence type="ECO:0000256" key="1">
    <source>
        <dbReference type="SAM" id="SignalP"/>
    </source>
</evidence>
<dbReference type="Proteomes" id="UP000281985">
    <property type="component" value="Unassembled WGS sequence"/>
</dbReference>
<dbReference type="RefSeq" id="WP_121917771.1">
    <property type="nucleotide sequence ID" value="NZ_REFV01000010.1"/>
</dbReference>
<keyword evidence="4" id="KW-1185">Reference proteome</keyword>
<protein>
    <recommendedName>
        <fullName evidence="2">Thioredoxin-like fold domain-containing protein</fullName>
    </recommendedName>
</protein>
<proteinExistence type="predicted"/>
<reference evidence="3 4" key="1">
    <citation type="submission" date="2018-10" db="EMBL/GenBank/DDBJ databases">
        <title>Dokdonia luteus sp. nov., isolated from sea water.</title>
        <authorList>
            <person name="Zhou L.Y."/>
            <person name="Du Z.J."/>
        </authorList>
    </citation>
    <scope>NUCLEOTIDE SEQUENCE [LARGE SCALE GENOMIC DNA]</scope>
    <source>
        <strain evidence="3 4">SH27</strain>
    </source>
</reference>
<dbReference type="InterPro" id="IPR036249">
    <property type="entry name" value="Thioredoxin-like_sf"/>
</dbReference>
<dbReference type="Gene3D" id="3.40.30.10">
    <property type="entry name" value="Glutaredoxin"/>
    <property type="match status" value="1"/>
</dbReference>
<dbReference type="SUPFAM" id="SSF52833">
    <property type="entry name" value="Thioredoxin-like"/>
    <property type="match status" value="1"/>
</dbReference>
<accession>A0A3M0FYF1</accession>
<feature type="signal peptide" evidence="1">
    <location>
        <begin position="1"/>
        <end position="30"/>
    </location>
</feature>
<dbReference type="OrthoDB" id="1146847at2"/>
<comment type="caution">
    <text evidence="3">The sequence shown here is derived from an EMBL/GenBank/DDBJ whole genome shotgun (WGS) entry which is preliminary data.</text>
</comment>
<feature type="domain" description="Thioredoxin-like fold" evidence="2">
    <location>
        <begin position="365"/>
        <end position="455"/>
    </location>
</feature>
<feature type="chain" id="PRO_5018296024" description="Thioredoxin-like fold domain-containing protein" evidence="1">
    <location>
        <begin position="31"/>
        <end position="477"/>
    </location>
</feature>
<dbReference type="AlphaFoldDB" id="A0A3M0FYF1"/>
<organism evidence="3 4">
    <name type="scientific">Dokdonia sinensis</name>
    <dbReference type="NCBI Taxonomy" id="2479847"/>
    <lineage>
        <taxon>Bacteria</taxon>
        <taxon>Pseudomonadati</taxon>
        <taxon>Bacteroidota</taxon>
        <taxon>Flavobacteriia</taxon>
        <taxon>Flavobacteriales</taxon>
        <taxon>Flavobacteriaceae</taxon>
        <taxon>Dokdonia</taxon>
    </lineage>
</organism>